<protein>
    <submittedName>
        <fullName evidence="1">Uncharacterized protein</fullName>
    </submittedName>
</protein>
<gene>
    <name evidence="1" type="ORF">MJO28_005918</name>
</gene>
<proteinExistence type="predicted"/>
<reference evidence="1 2" key="3">
    <citation type="journal article" date="2022" name="Microbiol. Spectr.">
        <title>Folding features and dynamics of 3D genome architecture in plant fungal pathogens.</title>
        <authorList>
            <person name="Xia C."/>
        </authorList>
    </citation>
    <scope>NUCLEOTIDE SEQUENCE [LARGE SCALE GENOMIC DNA]</scope>
    <source>
        <strain evidence="1 2">93-210</strain>
    </source>
</reference>
<reference evidence="2" key="1">
    <citation type="journal article" date="2018" name="BMC Genomics">
        <title>Genomic insights into host adaptation between the wheat stripe rust pathogen (Puccinia striiformis f. sp. tritici) and the barley stripe rust pathogen (Puccinia striiformis f. sp. hordei).</title>
        <authorList>
            <person name="Xia C."/>
            <person name="Wang M."/>
            <person name="Yin C."/>
            <person name="Cornejo O.E."/>
            <person name="Hulbert S.H."/>
            <person name="Chen X."/>
        </authorList>
    </citation>
    <scope>NUCLEOTIDE SEQUENCE [LARGE SCALE GENOMIC DNA]</scope>
    <source>
        <strain evidence="2">93-210</strain>
    </source>
</reference>
<keyword evidence="2" id="KW-1185">Reference proteome</keyword>
<accession>A0ACC0EFJ5</accession>
<evidence type="ECO:0000313" key="1">
    <source>
        <dbReference type="EMBL" id="KAI7953371.1"/>
    </source>
</evidence>
<organism evidence="1 2">
    <name type="scientific">Puccinia striiformis f. sp. tritici</name>
    <dbReference type="NCBI Taxonomy" id="168172"/>
    <lineage>
        <taxon>Eukaryota</taxon>
        <taxon>Fungi</taxon>
        <taxon>Dikarya</taxon>
        <taxon>Basidiomycota</taxon>
        <taxon>Pucciniomycotina</taxon>
        <taxon>Pucciniomycetes</taxon>
        <taxon>Pucciniales</taxon>
        <taxon>Pucciniaceae</taxon>
        <taxon>Puccinia</taxon>
    </lineage>
</organism>
<name>A0ACC0EFJ5_9BASI</name>
<dbReference type="Proteomes" id="UP001060170">
    <property type="component" value="Chromosome 6"/>
</dbReference>
<evidence type="ECO:0000313" key="2">
    <source>
        <dbReference type="Proteomes" id="UP001060170"/>
    </source>
</evidence>
<comment type="caution">
    <text evidence="1">The sequence shown here is derived from an EMBL/GenBank/DDBJ whole genome shotgun (WGS) entry which is preliminary data.</text>
</comment>
<reference evidence="2" key="2">
    <citation type="journal article" date="2018" name="Mol. Plant Microbe Interact.">
        <title>Genome sequence resources for the wheat stripe rust pathogen (Puccinia striiformis f. sp. tritici) and the barley stripe rust pathogen (Puccinia striiformis f. sp. hordei).</title>
        <authorList>
            <person name="Xia C."/>
            <person name="Wang M."/>
            <person name="Yin C."/>
            <person name="Cornejo O.E."/>
            <person name="Hulbert S.H."/>
            <person name="Chen X."/>
        </authorList>
    </citation>
    <scope>NUCLEOTIDE SEQUENCE [LARGE SCALE GENOMIC DNA]</scope>
    <source>
        <strain evidence="2">93-210</strain>
    </source>
</reference>
<dbReference type="EMBL" id="CM045870">
    <property type="protein sequence ID" value="KAI7953371.1"/>
    <property type="molecule type" value="Genomic_DNA"/>
</dbReference>
<sequence length="221" mass="25038">LDDRYPARPNIKLAHEASELLRWEGLALGKIARKPSVERPCEPNHSPLPTTPNRTRTPPTNPNNDSRHHLRKVSTLFSLPIIIHCDLVRLTNQTLLLQMGKVHGSLARAGKVRSQCPKVAKQERTKKKLQDVVCTTTDSLSPLLTVEDEPRTRRKDGLNEVRPTHLEGITAKIYDVCLCVTRSFFLRWDEIQLIYSATIWFIHEMSKASNLLVCPLLKSAA</sequence>
<feature type="non-terminal residue" evidence="1">
    <location>
        <position position="1"/>
    </location>
</feature>